<dbReference type="GO" id="GO:0005634">
    <property type="term" value="C:nucleus"/>
    <property type="evidence" value="ECO:0007669"/>
    <property type="project" value="UniProtKB-SubCell"/>
</dbReference>
<keyword evidence="9" id="KW-0539">Nucleus</keyword>
<dbReference type="InterPro" id="IPR013883">
    <property type="entry name" value="TF_Iwr1_dom"/>
</dbReference>
<comment type="function">
    <text evidence="1">Directs RNA polymerase II nuclear import.</text>
</comment>
<dbReference type="STRING" id="174720.A0A0N5B666"/>
<evidence type="ECO:0000256" key="1">
    <source>
        <dbReference type="ARBA" id="ARBA00003202"/>
    </source>
</evidence>
<feature type="region of interest" description="Disordered" evidence="10">
    <location>
        <begin position="182"/>
        <end position="236"/>
    </location>
</feature>
<dbReference type="PANTHER" id="PTHR31196:SF2">
    <property type="entry name" value="RNA POLYMERASE II NUCLEAR LOCALIZATION PROTEIN SLC7A6OS-RELATED"/>
    <property type="match status" value="1"/>
</dbReference>
<evidence type="ECO:0000256" key="2">
    <source>
        <dbReference type="ARBA" id="ARBA00004123"/>
    </source>
</evidence>
<evidence type="ECO:0000256" key="4">
    <source>
        <dbReference type="ARBA" id="ARBA00010218"/>
    </source>
</evidence>
<keyword evidence="6" id="KW-0813">Transport</keyword>
<evidence type="ECO:0000313" key="13">
    <source>
        <dbReference type="WBParaSite" id="SPAL_0000155500.1"/>
    </source>
</evidence>
<evidence type="ECO:0000256" key="10">
    <source>
        <dbReference type="SAM" id="MobiDB-lite"/>
    </source>
</evidence>
<evidence type="ECO:0000256" key="9">
    <source>
        <dbReference type="ARBA" id="ARBA00023242"/>
    </source>
</evidence>
<dbReference type="GO" id="GO:0015031">
    <property type="term" value="P:protein transport"/>
    <property type="evidence" value="ECO:0007669"/>
    <property type="project" value="UniProtKB-KW"/>
</dbReference>
<keyword evidence="7" id="KW-0963">Cytoplasm</keyword>
<dbReference type="GO" id="GO:0005737">
    <property type="term" value="C:cytoplasm"/>
    <property type="evidence" value="ECO:0007669"/>
    <property type="project" value="UniProtKB-SubCell"/>
</dbReference>
<feature type="compositionally biased region" description="Acidic residues" evidence="10">
    <location>
        <begin position="214"/>
        <end position="234"/>
    </location>
</feature>
<organism evidence="12 13">
    <name type="scientific">Strongyloides papillosus</name>
    <name type="common">Intestinal threadworm</name>
    <dbReference type="NCBI Taxonomy" id="174720"/>
    <lineage>
        <taxon>Eukaryota</taxon>
        <taxon>Metazoa</taxon>
        <taxon>Ecdysozoa</taxon>
        <taxon>Nematoda</taxon>
        <taxon>Chromadorea</taxon>
        <taxon>Rhabditida</taxon>
        <taxon>Tylenchina</taxon>
        <taxon>Panagrolaimomorpha</taxon>
        <taxon>Strongyloidoidea</taxon>
        <taxon>Strongyloididae</taxon>
        <taxon>Strongyloides</taxon>
    </lineage>
</organism>
<evidence type="ECO:0000256" key="6">
    <source>
        <dbReference type="ARBA" id="ARBA00022448"/>
    </source>
</evidence>
<keyword evidence="12" id="KW-1185">Reference proteome</keyword>
<evidence type="ECO:0000256" key="8">
    <source>
        <dbReference type="ARBA" id="ARBA00022927"/>
    </source>
</evidence>
<evidence type="ECO:0000313" key="12">
    <source>
        <dbReference type="Proteomes" id="UP000046392"/>
    </source>
</evidence>
<evidence type="ECO:0000256" key="3">
    <source>
        <dbReference type="ARBA" id="ARBA00004496"/>
    </source>
</evidence>
<reference evidence="13" key="1">
    <citation type="submission" date="2017-02" db="UniProtKB">
        <authorList>
            <consortium name="WormBaseParasite"/>
        </authorList>
    </citation>
    <scope>IDENTIFICATION</scope>
</reference>
<evidence type="ECO:0000259" key="11">
    <source>
        <dbReference type="Pfam" id="PF08574"/>
    </source>
</evidence>
<dbReference type="Pfam" id="PF08574">
    <property type="entry name" value="Iwr1"/>
    <property type="match status" value="1"/>
</dbReference>
<sequence length="257" mass="28991">MCDNVIPVIRVRRKRTLPSIPGIVLTVKKCKGSDGNAIGRSFTDQGTDGELSKENNHLESVIQENSFFKLCKSADTPDIDKAGVVEKMDVEIALIDYNAKKNSVEALGNPNLTPSELLNQFAAMKTEEKRGVTIASDTKDDDDVVYDYYLMNGRTAAPKFSQTDIDECNLREATYDEIQFYYGGDSDSENERRLNGFYESDDSNDEGNWRNDYPDEESSGFNCSDDDSFDEYGDNDNAQYVEYVNDHSESENESWNE</sequence>
<protein>
    <recommendedName>
        <fullName evidence="5">Probable RNA polymerase II nuclear localization protein SLC7A6OS</fullName>
    </recommendedName>
</protein>
<proteinExistence type="inferred from homology"/>
<accession>A0A0N5B666</accession>
<feature type="domain" description="Transcription factor Iwr1" evidence="11">
    <location>
        <begin position="142"/>
        <end position="217"/>
    </location>
</feature>
<dbReference type="WBParaSite" id="SPAL_0000155500.1">
    <property type="protein sequence ID" value="SPAL_0000155500.1"/>
    <property type="gene ID" value="SPAL_0000155500"/>
</dbReference>
<dbReference type="PANTHER" id="PTHR31196">
    <property type="entry name" value="RNA POLYMERASE II NUCLEAR LOCALIZATION PROTEIN SLC7A6OS-RELATED"/>
    <property type="match status" value="1"/>
</dbReference>
<comment type="subcellular location">
    <subcellularLocation>
        <location evidence="3">Cytoplasm</location>
    </subcellularLocation>
    <subcellularLocation>
        <location evidence="2">Nucleus</location>
    </subcellularLocation>
</comment>
<keyword evidence="8" id="KW-0653">Protein transport</keyword>
<dbReference type="Proteomes" id="UP000046392">
    <property type="component" value="Unplaced"/>
</dbReference>
<evidence type="ECO:0000256" key="7">
    <source>
        <dbReference type="ARBA" id="ARBA00022490"/>
    </source>
</evidence>
<dbReference type="AlphaFoldDB" id="A0A0N5B666"/>
<dbReference type="InterPro" id="IPR040218">
    <property type="entry name" value="SLC7A6OS"/>
</dbReference>
<comment type="similarity">
    <text evidence="4">Belongs to the IWR1/SLC7A6OS family.</text>
</comment>
<evidence type="ECO:0000256" key="5">
    <source>
        <dbReference type="ARBA" id="ARBA00017036"/>
    </source>
</evidence>
<name>A0A0N5B666_STREA</name>